<dbReference type="PATRIC" id="fig|1619036.3.peg.839"/>
<dbReference type="InterPro" id="IPR029044">
    <property type="entry name" value="Nucleotide-diphossugar_trans"/>
</dbReference>
<feature type="domain" description="Glycosyltransferase 2-like" evidence="1">
    <location>
        <begin position="8"/>
        <end position="72"/>
    </location>
</feature>
<proteinExistence type="predicted"/>
<dbReference type="PANTHER" id="PTHR43685">
    <property type="entry name" value="GLYCOSYLTRANSFERASE"/>
    <property type="match status" value="1"/>
</dbReference>
<organism evidence="2 3">
    <name type="scientific">Candidatus Magasanikbacteria bacterium GW2011_GWA2_37_8</name>
    <dbReference type="NCBI Taxonomy" id="1619036"/>
    <lineage>
        <taxon>Bacteria</taxon>
        <taxon>Candidatus Magasanikiibacteriota</taxon>
    </lineage>
</organism>
<dbReference type="InterPro" id="IPR001173">
    <property type="entry name" value="Glyco_trans_2-like"/>
</dbReference>
<dbReference type="CDD" id="cd00761">
    <property type="entry name" value="Glyco_tranf_GTA_type"/>
    <property type="match status" value="1"/>
</dbReference>
<accession>A0A0G0HA95</accession>
<protein>
    <submittedName>
        <fullName evidence="2">Glycosyl transferase family 2</fullName>
    </submittedName>
</protein>
<evidence type="ECO:0000313" key="3">
    <source>
        <dbReference type="Proteomes" id="UP000034333"/>
    </source>
</evidence>
<dbReference type="Proteomes" id="UP000034333">
    <property type="component" value="Unassembled WGS sequence"/>
</dbReference>
<dbReference type="Gene3D" id="3.90.550.10">
    <property type="entry name" value="Spore Coat Polysaccharide Biosynthesis Protein SpsA, Chain A"/>
    <property type="match status" value="1"/>
</dbReference>
<dbReference type="EMBL" id="LBTN01000042">
    <property type="protein sequence ID" value="KKQ39062.1"/>
    <property type="molecule type" value="Genomic_DNA"/>
</dbReference>
<reference evidence="2 3" key="1">
    <citation type="journal article" date="2015" name="Nature">
        <title>rRNA introns, odd ribosomes, and small enigmatic genomes across a large radiation of phyla.</title>
        <authorList>
            <person name="Brown C.T."/>
            <person name="Hug L.A."/>
            <person name="Thomas B.C."/>
            <person name="Sharon I."/>
            <person name="Castelle C.J."/>
            <person name="Singh A."/>
            <person name="Wilkins M.J."/>
            <person name="Williams K.H."/>
            <person name="Banfield J.F."/>
        </authorList>
    </citation>
    <scope>NUCLEOTIDE SEQUENCE [LARGE SCALE GENOMIC DNA]</scope>
</reference>
<dbReference type="PANTHER" id="PTHR43685:SF2">
    <property type="entry name" value="GLYCOSYLTRANSFERASE 2-LIKE DOMAIN-CONTAINING PROTEIN"/>
    <property type="match status" value="1"/>
</dbReference>
<evidence type="ECO:0000259" key="1">
    <source>
        <dbReference type="Pfam" id="PF00535"/>
    </source>
</evidence>
<sequence>MSKLTINLVVYNGEKYIPYLFVSLKRQSFKDWELIFVDNASTDRTLELVEAELKDSGISYQIIKNQENFGFSFIPVRIRMRKRFWNLKKFWLPNKTV</sequence>
<name>A0A0G0HA95_9BACT</name>
<comment type="caution">
    <text evidence="2">The sequence shown here is derived from an EMBL/GenBank/DDBJ whole genome shotgun (WGS) entry which is preliminary data.</text>
</comment>
<dbReference type="SUPFAM" id="SSF53448">
    <property type="entry name" value="Nucleotide-diphospho-sugar transferases"/>
    <property type="match status" value="1"/>
</dbReference>
<gene>
    <name evidence="2" type="ORF">US58_C0042G0002</name>
</gene>
<evidence type="ECO:0000313" key="2">
    <source>
        <dbReference type="EMBL" id="KKQ39062.1"/>
    </source>
</evidence>
<keyword evidence="2" id="KW-0808">Transferase</keyword>
<dbReference type="STRING" id="1619036.US58_C0042G0002"/>
<dbReference type="AlphaFoldDB" id="A0A0G0HA95"/>
<dbReference type="Pfam" id="PF00535">
    <property type="entry name" value="Glycos_transf_2"/>
    <property type="match status" value="1"/>
</dbReference>
<dbReference type="InterPro" id="IPR050834">
    <property type="entry name" value="Glycosyltransf_2"/>
</dbReference>
<dbReference type="GO" id="GO:0016740">
    <property type="term" value="F:transferase activity"/>
    <property type="evidence" value="ECO:0007669"/>
    <property type="project" value="UniProtKB-KW"/>
</dbReference>